<protein>
    <recommendedName>
        <fullName evidence="3">Lipoprotein</fullName>
    </recommendedName>
</protein>
<reference evidence="1" key="1">
    <citation type="submission" date="2021-08" db="EMBL/GenBank/DDBJ databases">
        <title>Genome of a novel bacterium of the phylum Verrucomicrobia, Oleiharenicola sp. KSB-15.</title>
        <authorList>
            <person name="Chung J.-H."/>
            <person name="Ahn J.-H."/>
            <person name="Yoon Y."/>
            <person name="Kim D.-Y."/>
            <person name="An S.-H."/>
            <person name="Park I."/>
            <person name="Yeon J."/>
        </authorList>
    </citation>
    <scope>NUCLEOTIDE SEQUENCE</scope>
    <source>
        <strain evidence="1">KSB-15</strain>
    </source>
</reference>
<accession>A0A8F9TU50</accession>
<dbReference type="EMBL" id="CP080507">
    <property type="protein sequence ID" value="QYM79319.1"/>
    <property type="molecule type" value="Genomic_DNA"/>
</dbReference>
<dbReference type="KEGG" id="ole:K0B96_01490"/>
<evidence type="ECO:0000313" key="1">
    <source>
        <dbReference type="EMBL" id="QYM79319.1"/>
    </source>
</evidence>
<dbReference type="NCBIfam" id="NF047637">
    <property type="entry name" value="lipo_CC0125"/>
    <property type="match status" value="1"/>
</dbReference>
<proteinExistence type="predicted"/>
<name>A0A8F9TU50_9BACT</name>
<organism evidence="1 2">
    <name type="scientific">Horticoccus luteus</name>
    <dbReference type="NCBI Taxonomy" id="2862869"/>
    <lineage>
        <taxon>Bacteria</taxon>
        <taxon>Pseudomonadati</taxon>
        <taxon>Verrucomicrobiota</taxon>
        <taxon>Opitutia</taxon>
        <taxon>Opitutales</taxon>
        <taxon>Opitutaceae</taxon>
        <taxon>Horticoccus</taxon>
    </lineage>
</organism>
<dbReference type="AlphaFoldDB" id="A0A8F9TU50"/>
<keyword evidence="2" id="KW-1185">Reference proteome</keyword>
<dbReference type="RefSeq" id="WP_220163026.1">
    <property type="nucleotide sequence ID" value="NZ_CP080507.1"/>
</dbReference>
<dbReference type="Proteomes" id="UP000825051">
    <property type="component" value="Chromosome"/>
</dbReference>
<sequence>MAVGLSAAVMTAGCSTAYKDAGRNDGRGYSSQRISDDVFTVSFAANSATKPEKVRDFVLLRASEIAVKNGFDYMRVVDADDASAVKTLPVMGTSYLGAYSPQNASAGFSSGHEYELTVTKPAYEIRVVCRRERPAGDEQNWWPAKETVARLRAKYRLG</sequence>
<gene>
    <name evidence="1" type="ORF">K0B96_01490</name>
</gene>
<evidence type="ECO:0000313" key="2">
    <source>
        <dbReference type="Proteomes" id="UP000825051"/>
    </source>
</evidence>
<evidence type="ECO:0008006" key="3">
    <source>
        <dbReference type="Google" id="ProtNLM"/>
    </source>
</evidence>